<keyword evidence="6" id="KW-0408">Iron</keyword>
<evidence type="ECO:0000256" key="2">
    <source>
        <dbReference type="ARBA" id="ARBA00007825"/>
    </source>
</evidence>
<evidence type="ECO:0000256" key="1">
    <source>
        <dbReference type="ARBA" id="ARBA00001965"/>
    </source>
</evidence>
<dbReference type="InterPro" id="IPR000627">
    <property type="entry name" value="Intradiol_dOase_C"/>
</dbReference>
<keyword evidence="3" id="KW-0479">Metal-binding</keyword>
<dbReference type="AlphaFoldDB" id="A0A2U3PEA4"/>
<evidence type="ECO:0000259" key="7">
    <source>
        <dbReference type="Pfam" id="PF00775"/>
    </source>
</evidence>
<name>A0A2U3PEA4_9MYCO</name>
<dbReference type="PANTHER" id="PTHR33711">
    <property type="entry name" value="DIOXYGENASE, PUTATIVE (AFU_ORTHOLOGUE AFUA_2G02910)-RELATED"/>
    <property type="match status" value="1"/>
</dbReference>
<organism evidence="9 10">
    <name type="scientific">Mycobacterium numidiamassiliense</name>
    <dbReference type="NCBI Taxonomy" id="1841861"/>
    <lineage>
        <taxon>Bacteria</taxon>
        <taxon>Bacillati</taxon>
        <taxon>Actinomycetota</taxon>
        <taxon>Actinomycetes</taxon>
        <taxon>Mycobacteriales</taxon>
        <taxon>Mycobacteriaceae</taxon>
        <taxon>Mycobacterium</taxon>
    </lineage>
</organism>
<evidence type="ECO:0000256" key="5">
    <source>
        <dbReference type="ARBA" id="ARBA00023002"/>
    </source>
</evidence>
<comment type="cofactor">
    <cofactor evidence="1">
        <name>Fe(3+)</name>
        <dbReference type="ChEBI" id="CHEBI:29034"/>
    </cofactor>
</comment>
<dbReference type="GO" id="GO:0018576">
    <property type="term" value="F:catechol 1,2-dioxygenase activity"/>
    <property type="evidence" value="ECO:0007669"/>
    <property type="project" value="InterPro"/>
</dbReference>
<keyword evidence="4 9" id="KW-0223">Dioxygenase</keyword>
<dbReference type="InterPro" id="IPR050770">
    <property type="entry name" value="Intradiol_RC_Dioxygenase"/>
</dbReference>
<keyword evidence="5" id="KW-0560">Oxidoreductase</keyword>
<dbReference type="RefSeq" id="WP_077080588.1">
    <property type="nucleotide sequence ID" value="NZ_FUEZ01000004.1"/>
</dbReference>
<dbReference type="InterPro" id="IPR007535">
    <property type="entry name" value="Catechol_dOase_N"/>
</dbReference>
<dbReference type="Pfam" id="PF04444">
    <property type="entry name" value="Dioxygenase_N"/>
    <property type="match status" value="1"/>
</dbReference>
<dbReference type="PANTHER" id="PTHR33711:SF7">
    <property type="entry name" value="INTRADIOL RING-CLEAVAGE DIOXYGENASES DOMAIN-CONTAINING PROTEIN-RELATED"/>
    <property type="match status" value="1"/>
</dbReference>
<dbReference type="Gene3D" id="2.60.130.10">
    <property type="entry name" value="Aromatic compound dioxygenase"/>
    <property type="match status" value="1"/>
</dbReference>
<dbReference type="InterPro" id="IPR015889">
    <property type="entry name" value="Intradiol_dOase_core"/>
</dbReference>
<reference evidence="9 10" key="1">
    <citation type="submission" date="2017-01" db="EMBL/GenBank/DDBJ databases">
        <authorList>
            <consortium name="Urmite Genomes"/>
        </authorList>
    </citation>
    <scope>NUCLEOTIDE SEQUENCE [LARGE SCALE GENOMIC DNA]</scope>
    <source>
        <strain evidence="9 10">AB215</strain>
    </source>
</reference>
<dbReference type="EMBL" id="FUEZ01000004">
    <property type="protein sequence ID" value="SPM42079.1"/>
    <property type="molecule type" value="Genomic_DNA"/>
</dbReference>
<accession>A0A2U3PEA4</accession>
<sequence length="292" mass="32474">MPSNLTEETITEVVQRTFDASTNDRFREVFVSLVQHLHDFARDVRLTGDEWFTAMDFIERLGKISSPTRQEVVLLSDILGLSMLLDTMNESPGGSATDSALLGPFYVEGRPTVDNGADISNGVAGTPMFVTGRVVNEQGKPIAGAHVDTWHSDGEGFYDVQMTEPLHNEFAMRALLTTDDGGRFWYRSITPRYYPVPTDGPCGEIMRAANRSIMRPQHVHFWFHAQGYHSLITQLFLKDDPYIGRDAVFADQTSLQADFVHHGPGTAPDGTLVDEPFVTLDWTFTLAADTGQ</sequence>
<proteinExistence type="inferred from homology"/>
<evidence type="ECO:0000256" key="4">
    <source>
        <dbReference type="ARBA" id="ARBA00022964"/>
    </source>
</evidence>
<evidence type="ECO:0000256" key="3">
    <source>
        <dbReference type="ARBA" id="ARBA00022723"/>
    </source>
</evidence>
<comment type="similarity">
    <text evidence="2">Belongs to the intradiol ring-cleavage dioxygenase family.</text>
</comment>
<keyword evidence="10" id="KW-1185">Reference proteome</keyword>
<dbReference type="STRING" id="1841861.GCA_900157365_02617"/>
<evidence type="ECO:0000313" key="10">
    <source>
        <dbReference type="Proteomes" id="UP000240424"/>
    </source>
</evidence>
<dbReference type="GO" id="GO:0008199">
    <property type="term" value="F:ferric iron binding"/>
    <property type="evidence" value="ECO:0007669"/>
    <property type="project" value="InterPro"/>
</dbReference>
<feature type="domain" description="Catechol dioxygenase N-terminal" evidence="8">
    <location>
        <begin position="23"/>
        <end position="91"/>
    </location>
</feature>
<dbReference type="OrthoDB" id="9800887at2"/>
<dbReference type="GO" id="GO:0009712">
    <property type="term" value="P:catechol-containing compound metabolic process"/>
    <property type="evidence" value="ECO:0007669"/>
    <property type="project" value="InterPro"/>
</dbReference>
<gene>
    <name evidence="9" type="ORF">MNAB215_4297</name>
</gene>
<dbReference type="Proteomes" id="UP000240424">
    <property type="component" value="Unassembled WGS sequence"/>
</dbReference>
<protein>
    <submittedName>
        <fullName evidence="9">Hydroxyquinol 1,2-dioxygenase</fullName>
    </submittedName>
</protein>
<evidence type="ECO:0000259" key="8">
    <source>
        <dbReference type="Pfam" id="PF04444"/>
    </source>
</evidence>
<dbReference type="SUPFAM" id="SSF49482">
    <property type="entry name" value="Aromatic compound dioxygenase"/>
    <property type="match status" value="1"/>
</dbReference>
<feature type="domain" description="Intradiol ring-cleavage dioxygenases" evidence="7">
    <location>
        <begin position="103"/>
        <end position="258"/>
    </location>
</feature>
<evidence type="ECO:0000313" key="9">
    <source>
        <dbReference type="EMBL" id="SPM42079.1"/>
    </source>
</evidence>
<evidence type="ECO:0000256" key="6">
    <source>
        <dbReference type="ARBA" id="ARBA00023004"/>
    </source>
</evidence>
<dbReference type="Pfam" id="PF00775">
    <property type="entry name" value="Dioxygenase_C"/>
    <property type="match status" value="1"/>
</dbReference>